<gene>
    <name evidence="1" type="ORF">DdX_15219</name>
</gene>
<protein>
    <submittedName>
        <fullName evidence="1">Uncharacterized protein</fullName>
    </submittedName>
</protein>
<comment type="caution">
    <text evidence="1">The sequence shown here is derived from an EMBL/GenBank/DDBJ whole genome shotgun (WGS) entry which is preliminary data.</text>
</comment>
<evidence type="ECO:0000313" key="2">
    <source>
        <dbReference type="Proteomes" id="UP001201812"/>
    </source>
</evidence>
<dbReference type="AlphaFoldDB" id="A0AAD4QXX2"/>
<accession>A0AAD4QXX2</accession>
<dbReference type="EMBL" id="JAKKPZ010000091">
    <property type="protein sequence ID" value="KAI1702888.1"/>
    <property type="molecule type" value="Genomic_DNA"/>
</dbReference>
<organism evidence="1 2">
    <name type="scientific">Ditylenchus destructor</name>
    <dbReference type="NCBI Taxonomy" id="166010"/>
    <lineage>
        <taxon>Eukaryota</taxon>
        <taxon>Metazoa</taxon>
        <taxon>Ecdysozoa</taxon>
        <taxon>Nematoda</taxon>
        <taxon>Chromadorea</taxon>
        <taxon>Rhabditida</taxon>
        <taxon>Tylenchina</taxon>
        <taxon>Tylenchomorpha</taxon>
        <taxon>Sphaerularioidea</taxon>
        <taxon>Anguinidae</taxon>
        <taxon>Anguininae</taxon>
        <taxon>Ditylenchus</taxon>
    </lineage>
</organism>
<sequence>MEPCAPPNPSCYIPKLQMEALQAEPADLYQVTEASAQRFIEESLLIMFSNGKYRHKAEGSVRLREGLGAGGLFSDRGISESGEEGMSLSARQILTDRSEPSLFLPPKSPRTRTPSEVSQLQSLAKAKANLLQVGFCLVFEQLNASSLEFTLENNGLDRLYPKVFSGSLEPEPQALRRKDQLLPLFQP</sequence>
<proteinExistence type="predicted"/>
<reference evidence="1" key="1">
    <citation type="submission" date="2022-01" db="EMBL/GenBank/DDBJ databases">
        <title>Genome Sequence Resource for Two Populations of Ditylenchus destructor, the Migratory Endoparasitic Phytonematode.</title>
        <authorList>
            <person name="Zhang H."/>
            <person name="Lin R."/>
            <person name="Xie B."/>
        </authorList>
    </citation>
    <scope>NUCLEOTIDE SEQUENCE</scope>
    <source>
        <strain evidence="1">BazhouSP</strain>
    </source>
</reference>
<dbReference type="Proteomes" id="UP001201812">
    <property type="component" value="Unassembled WGS sequence"/>
</dbReference>
<name>A0AAD4QXX2_9BILA</name>
<evidence type="ECO:0000313" key="1">
    <source>
        <dbReference type="EMBL" id="KAI1702888.1"/>
    </source>
</evidence>
<keyword evidence="2" id="KW-1185">Reference proteome</keyword>